<sequence length="569" mass="64154">MSDISIFVKADLSMKKYLKKVLLPTLLLSIVLFIIASIVPRFIALPLGLRIILNLIPLIILMYAVLYPYTTADTKKISINSKIPYFITYFAVLSTSEMSRGELIQVLANDPKLGAIASELKKVYIIVNKLHRSLPEAFRFLARRTPSKVFADFLDRLAYSLDSGVELKDYLFQEQQTVMDDYQTFYEGALYDLDVFKEIYESIIISVVFIAAFIIIGPLITGQDVGRLAIYLLMIILSAEIGVMFVIKYRMPEDPIWAERKIPTERDRRIKRALMISIGGVVVVFGVYILVLRPRFDIPYPFVVSLILTPLAYAGRVIRNEEEGIFRKDENFPAFIRSLSSSLAASGSSLIFVLKYLSAHDFGTLTRDIRALYRRLAVRVSNERGWDFFIAETGSWLVGIFSEMFRESIKLGAEPDYVGKVISRNFERLVRLRRKRQQSIASFIGIIYGITGAFAFSIASSFQVAVSISELFGRMEISVEYLGDIIHVIQPSGLVFLTGIMLLLMVVHSLVSAVTIKLADGGHLGVSLYYFVILLWIFAVGMFIGQTLMERMMGLGGGQMLLILLEGLK</sequence>
<evidence type="ECO:0000256" key="4">
    <source>
        <dbReference type="ARBA" id="ARBA00022989"/>
    </source>
</evidence>
<gene>
    <name evidence="8" type="ORF">OCC_10334</name>
</gene>
<keyword evidence="2" id="KW-1003">Cell membrane</keyword>
<dbReference type="HOGENOM" id="CLU_479528_0_0_2"/>
<feature type="transmembrane region" description="Helical" evidence="6">
    <location>
        <begin position="528"/>
        <end position="545"/>
    </location>
</feature>
<dbReference type="PaxDb" id="523849-OCC_10334"/>
<feature type="transmembrane region" description="Helical" evidence="6">
    <location>
        <begin position="485"/>
        <end position="507"/>
    </location>
</feature>
<dbReference type="OrthoDB" id="141855at2157"/>
<keyword evidence="8" id="KW-0969">Cilium</keyword>
<dbReference type="AlphaFoldDB" id="H3ZRB7"/>
<protein>
    <submittedName>
        <fullName evidence="8">Flagellar assembly protein J</fullName>
    </submittedName>
</protein>
<feature type="transmembrane region" description="Helical" evidence="6">
    <location>
        <begin position="203"/>
        <end position="222"/>
    </location>
</feature>
<proteinExistence type="predicted"/>
<comment type="subcellular location">
    <subcellularLocation>
        <location evidence="1">Cell membrane</location>
        <topology evidence="1">Multi-pass membrane protein</topology>
    </subcellularLocation>
</comment>
<dbReference type="InterPro" id="IPR018076">
    <property type="entry name" value="T2SS_GspF_dom"/>
</dbReference>
<evidence type="ECO:0000256" key="5">
    <source>
        <dbReference type="ARBA" id="ARBA00023136"/>
    </source>
</evidence>
<keyword evidence="5 6" id="KW-0472">Membrane</keyword>
<dbReference type="GO" id="GO:0005886">
    <property type="term" value="C:plasma membrane"/>
    <property type="evidence" value="ECO:0007669"/>
    <property type="project" value="UniProtKB-SubCell"/>
</dbReference>
<dbReference type="PANTHER" id="PTHR35402:SF2">
    <property type="entry name" value="FLAGELLA ACCESSORY PROTEIN J"/>
    <property type="match status" value="1"/>
</dbReference>
<keyword evidence="9" id="KW-1185">Reference proteome</keyword>
<feature type="transmembrane region" description="Helical" evidence="6">
    <location>
        <begin position="440"/>
        <end position="465"/>
    </location>
</feature>
<feature type="transmembrane region" description="Helical" evidence="6">
    <location>
        <begin position="228"/>
        <end position="249"/>
    </location>
</feature>
<dbReference type="InterPro" id="IPR056569">
    <property type="entry name" value="ArlJ-like"/>
</dbReference>
<dbReference type="Proteomes" id="UP000015502">
    <property type="component" value="Chromosome"/>
</dbReference>
<dbReference type="PANTHER" id="PTHR35402">
    <property type="entry name" value="INTEGRAL MEMBRANE PROTEIN-RELATED"/>
    <property type="match status" value="1"/>
</dbReference>
<accession>H3ZRB7</accession>
<evidence type="ECO:0000256" key="1">
    <source>
        <dbReference type="ARBA" id="ARBA00004651"/>
    </source>
</evidence>
<keyword evidence="4 6" id="KW-1133">Transmembrane helix</keyword>
<evidence type="ECO:0000313" key="8">
    <source>
        <dbReference type="EMBL" id="EHR77502.1"/>
    </source>
</evidence>
<evidence type="ECO:0000259" key="7">
    <source>
        <dbReference type="Pfam" id="PF00482"/>
    </source>
</evidence>
<feature type="transmembrane region" description="Helical" evidence="6">
    <location>
        <begin position="49"/>
        <end position="69"/>
    </location>
</feature>
<organism evidence="8 9">
    <name type="scientific">Thermococcus litoralis (strain ATCC 51850 / DSM 5473 / JCM 8560 / NS-C)</name>
    <dbReference type="NCBI Taxonomy" id="523849"/>
    <lineage>
        <taxon>Archaea</taxon>
        <taxon>Methanobacteriati</taxon>
        <taxon>Methanobacteriota</taxon>
        <taxon>Thermococci</taxon>
        <taxon>Thermococcales</taxon>
        <taxon>Thermococcaceae</taxon>
        <taxon>Thermococcus</taxon>
    </lineage>
</organism>
<dbReference type="NCBIfam" id="NF004704">
    <property type="entry name" value="PRK06041.1-2"/>
    <property type="match status" value="1"/>
</dbReference>
<dbReference type="RefSeq" id="WP_004069971.1">
    <property type="nucleotide sequence ID" value="NC_022084.1"/>
</dbReference>
<dbReference type="STRING" id="523849.OCC_10334"/>
<dbReference type="KEGG" id="tlt:OCC_10334"/>
<evidence type="ECO:0000256" key="3">
    <source>
        <dbReference type="ARBA" id="ARBA00022692"/>
    </source>
</evidence>
<dbReference type="GeneID" id="16549540"/>
<dbReference type="Pfam" id="PF00482">
    <property type="entry name" value="T2SSF"/>
    <property type="match status" value="1"/>
</dbReference>
<evidence type="ECO:0000313" key="9">
    <source>
        <dbReference type="Proteomes" id="UP000015502"/>
    </source>
</evidence>
<feature type="transmembrane region" description="Helical" evidence="6">
    <location>
        <begin position="298"/>
        <end position="318"/>
    </location>
</feature>
<keyword evidence="8" id="KW-0282">Flagellum</keyword>
<feature type="domain" description="Type II secretion system protein GspF" evidence="7">
    <location>
        <begin position="86"/>
        <end position="214"/>
    </location>
</feature>
<dbReference type="EMBL" id="CP006670">
    <property type="protein sequence ID" value="EHR77502.1"/>
    <property type="molecule type" value="Genomic_DNA"/>
</dbReference>
<feature type="transmembrane region" description="Helical" evidence="6">
    <location>
        <begin position="21"/>
        <end position="43"/>
    </location>
</feature>
<keyword evidence="3 6" id="KW-0812">Transmembrane</keyword>
<keyword evidence="8" id="KW-0966">Cell projection</keyword>
<name>H3ZRB7_THELN</name>
<reference evidence="8 9" key="1">
    <citation type="journal article" date="2012" name="J. Bacteriol.">
        <title>Genome sequence of the model hyperthermophilic archaeon Thermococcus litoralis NS-C.</title>
        <authorList>
            <person name="Gardner A.F."/>
            <person name="Kumar S."/>
            <person name="Perler F.B."/>
        </authorList>
    </citation>
    <scope>NUCLEOTIDE SEQUENCE [LARGE SCALE GENOMIC DNA]</scope>
    <source>
        <strain evidence="9">ATCC 51850 / DSM 5473 / JCM 8560 / NS-C</strain>
    </source>
</reference>
<evidence type="ECO:0000256" key="2">
    <source>
        <dbReference type="ARBA" id="ARBA00022475"/>
    </source>
</evidence>
<evidence type="ECO:0000256" key="6">
    <source>
        <dbReference type="SAM" id="Phobius"/>
    </source>
</evidence>
<feature type="transmembrane region" description="Helical" evidence="6">
    <location>
        <begin position="270"/>
        <end position="292"/>
    </location>
</feature>